<dbReference type="EMBL" id="FNFE01000003">
    <property type="protein sequence ID" value="SDK15763.1"/>
    <property type="molecule type" value="Genomic_DNA"/>
</dbReference>
<organism evidence="2 3">
    <name type="scientific">Natronorubrum texcoconense</name>
    <dbReference type="NCBI Taxonomy" id="1095776"/>
    <lineage>
        <taxon>Archaea</taxon>
        <taxon>Methanobacteriati</taxon>
        <taxon>Methanobacteriota</taxon>
        <taxon>Stenosarchaea group</taxon>
        <taxon>Halobacteria</taxon>
        <taxon>Halobacteriales</taxon>
        <taxon>Natrialbaceae</taxon>
        <taxon>Natronorubrum</taxon>
    </lineage>
</organism>
<evidence type="ECO:0000256" key="1">
    <source>
        <dbReference type="SAM" id="MobiDB-lite"/>
    </source>
</evidence>
<feature type="region of interest" description="Disordered" evidence="1">
    <location>
        <begin position="147"/>
        <end position="167"/>
    </location>
</feature>
<name>A0A1G8ZL63_9EURY</name>
<proteinExistence type="predicted"/>
<dbReference type="RefSeq" id="WP_090306285.1">
    <property type="nucleotide sequence ID" value="NZ_FNFE01000003.1"/>
</dbReference>
<evidence type="ECO:0000313" key="3">
    <source>
        <dbReference type="Proteomes" id="UP000198882"/>
    </source>
</evidence>
<dbReference type="Proteomes" id="UP000198882">
    <property type="component" value="Unassembled WGS sequence"/>
</dbReference>
<dbReference type="AlphaFoldDB" id="A0A1G8ZL63"/>
<protein>
    <submittedName>
        <fullName evidence="2">Uncharacterized protein</fullName>
    </submittedName>
</protein>
<keyword evidence="3" id="KW-1185">Reference proteome</keyword>
<gene>
    <name evidence="2" type="ORF">SAMN04515672_2368</name>
</gene>
<dbReference type="Pfam" id="PF20575">
    <property type="entry name" value="HTH_63"/>
    <property type="match status" value="1"/>
</dbReference>
<evidence type="ECO:0000313" key="2">
    <source>
        <dbReference type="EMBL" id="SDK15763.1"/>
    </source>
</evidence>
<accession>A0A1G8ZL63</accession>
<sequence length="224" mass="24406">MTAPTTTTSTDVTAVCHVRAPLLLEPVDRQIETLQACDSEGTIDDLLLRSWPKEIALTDTSPYQEALESFERFETWAADRGVSIRPPFQERTTTSQVTGETTDLLVTPLLCLELYADDELVGVFPHTDEETEETLTTDEVIASLRTGELPTPLGGTQEHDSSWTATTTDASDCPDCGESLIDGQGLFACPDCDWTGTVSETGQFVSRAADSRSVEREVAPLNTE</sequence>
<dbReference type="InterPro" id="IPR046783">
    <property type="entry name" value="HTH_63"/>
</dbReference>
<dbReference type="OrthoDB" id="241883at2157"/>
<reference evidence="3" key="1">
    <citation type="submission" date="2016-10" db="EMBL/GenBank/DDBJ databases">
        <authorList>
            <person name="Varghese N."/>
            <person name="Submissions S."/>
        </authorList>
    </citation>
    <scope>NUCLEOTIDE SEQUENCE [LARGE SCALE GENOMIC DNA]</scope>
    <source>
        <strain evidence="3">B4,CECT 8067,JCM 17497</strain>
    </source>
</reference>